<dbReference type="Gene3D" id="2.30.42.10">
    <property type="match status" value="1"/>
</dbReference>
<comment type="caution">
    <text evidence="8">The sequence shown here is derived from an EMBL/GenBank/DDBJ whole genome shotgun (WGS) entry which is preliminary data.</text>
</comment>
<feature type="compositionally biased region" description="Polar residues" evidence="5">
    <location>
        <begin position="76"/>
        <end position="85"/>
    </location>
</feature>
<feature type="region of interest" description="Disordered" evidence="5">
    <location>
        <begin position="57"/>
        <end position="89"/>
    </location>
</feature>
<accession>A0A2P6MDM6</accession>
<dbReference type="Pfam" id="PF13180">
    <property type="entry name" value="PDZ_2"/>
    <property type="match status" value="1"/>
</dbReference>
<dbReference type="PROSITE" id="PS50106">
    <property type="entry name" value="PDZ"/>
    <property type="match status" value="1"/>
</dbReference>
<protein>
    <submittedName>
        <fullName evidence="8">Serine protease</fullName>
    </submittedName>
</protein>
<dbReference type="SMART" id="SM00228">
    <property type="entry name" value="PDZ"/>
    <property type="match status" value="1"/>
</dbReference>
<name>A0A2P6MDM6_ALKUR</name>
<reference evidence="8 9" key="1">
    <citation type="submission" date="2018-03" db="EMBL/GenBank/DDBJ databases">
        <title>Bacillus urumqiensis sp. nov., a moderately haloalkaliphilic bacterium isolated from a salt lake.</title>
        <authorList>
            <person name="Zhao B."/>
            <person name="Liao Z."/>
        </authorList>
    </citation>
    <scope>NUCLEOTIDE SEQUENCE [LARGE SCALE GENOMIC DNA]</scope>
    <source>
        <strain evidence="8 9">BZ-SZ-XJ18</strain>
    </source>
</reference>
<dbReference type="PANTHER" id="PTHR22939">
    <property type="entry name" value="SERINE PROTEASE FAMILY S1C HTRA-RELATED"/>
    <property type="match status" value="1"/>
</dbReference>
<dbReference type="FunFam" id="2.40.10.10:FF:000001">
    <property type="entry name" value="Periplasmic serine protease DegS"/>
    <property type="match status" value="1"/>
</dbReference>
<dbReference type="SUPFAM" id="SSF50156">
    <property type="entry name" value="PDZ domain-like"/>
    <property type="match status" value="1"/>
</dbReference>
<sequence length="420" mass="44405">MGYYDQDYTRREKKQNGGRSGIYGFIGAVLGALLVIFSIPTLSSYGFLPYELDMGENDQAEESPQEEETAPETDSIEPQSDNTGAPSEAVDVTEAVDRVSDAVVGIVNMNQNTGVLGSPEGGGGGGEGTGSGIIYKVEEDRAFVVTNQHVINGAATGQTDVDVTLADGSRVPAEFVGEDVLTDLAVLTIDAENVDTTADFGDSEALRAGQTAIAIGNPLAFEGSVTAGIISAVERSIPVDLNGDGQPDWEAEVLQTDAAINPGNSGGALVNSSGEVIGINSMKIAQSAVEGIGFSIPTQIAQPVIEDLEQYGEVQRPQMGIVLRSLQEIPSFHWESTLGLPEDIKGGVYVEQAQPDTPAAEAGLQEGDVIVELDGQEITDAHDLRKYLYTEVSIGDTMEVSYYRDGELTTTELTLEEQVF</sequence>
<dbReference type="Gene3D" id="2.40.10.10">
    <property type="entry name" value="Trypsin-like serine proteases"/>
    <property type="match status" value="2"/>
</dbReference>
<evidence type="ECO:0000313" key="9">
    <source>
        <dbReference type="Proteomes" id="UP000243650"/>
    </source>
</evidence>
<dbReference type="SUPFAM" id="SSF50494">
    <property type="entry name" value="Trypsin-like serine proteases"/>
    <property type="match status" value="1"/>
</dbReference>
<dbReference type="InterPro" id="IPR043504">
    <property type="entry name" value="Peptidase_S1_PA_chymotrypsin"/>
</dbReference>
<organism evidence="8 9">
    <name type="scientific">Alkalicoccus urumqiensis</name>
    <name type="common">Bacillus urumqiensis</name>
    <dbReference type="NCBI Taxonomy" id="1548213"/>
    <lineage>
        <taxon>Bacteria</taxon>
        <taxon>Bacillati</taxon>
        <taxon>Bacillota</taxon>
        <taxon>Bacilli</taxon>
        <taxon>Bacillales</taxon>
        <taxon>Bacillaceae</taxon>
        <taxon>Alkalicoccus</taxon>
    </lineage>
</organism>
<keyword evidence="6" id="KW-1133">Transmembrane helix</keyword>
<dbReference type="InterPro" id="IPR009003">
    <property type="entry name" value="Peptidase_S1_PA"/>
</dbReference>
<dbReference type="PRINTS" id="PR00834">
    <property type="entry name" value="PROTEASES2C"/>
</dbReference>
<keyword evidence="2 8" id="KW-0645">Protease</keyword>
<dbReference type="InterPro" id="IPR001478">
    <property type="entry name" value="PDZ"/>
</dbReference>
<evidence type="ECO:0000256" key="1">
    <source>
        <dbReference type="ARBA" id="ARBA00010541"/>
    </source>
</evidence>
<dbReference type="EMBL" id="PVNS01000018">
    <property type="protein sequence ID" value="PRO64370.1"/>
    <property type="molecule type" value="Genomic_DNA"/>
</dbReference>
<feature type="transmembrane region" description="Helical" evidence="6">
    <location>
        <begin position="21"/>
        <end position="39"/>
    </location>
</feature>
<keyword evidence="3" id="KW-0378">Hydrolase</keyword>
<dbReference type="OrthoDB" id="9758917at2"/>
<dbReference type="GO" id="GO:0004252">
    <property type="term" value="F:serine-type endopeptidase activity"/>
    <property type="evidence" value="ECO:0007669"/>
    <property type="project" value="InterPro"/>
</dbReference>
<evidence type="ECO:0000256" key="5">
    <source>
        <dbReference type="SAM" id="MobiDB-lite"/>
    </source>
</evidence>
<keyword evidence="4" id="KW-0720">Serine protease</keyword>
<keyword evidence="6" id="KW-0812">Transmembrane</keyword>
<evidence type="ECO:0000259" key="7">
    <source>
        <dbReference type="PROSITE" id="PS50106"/>
    </source>
</evidence>
<evidence type="ECO:0000256" key="2">
    <source>
        <dbReference type="ARBA" id="ARBA00022670"/>
    </source>
</evidence>
<evidence type="ECO:0000256" key="4">
    <source>
        <dbReference type="ARBA" id="ARBA00022825"/>
    </source>
</evidence>
<dbReference type="AlphaFoldDB" id="A0A2P6MDM6"/>
<dbReference type="Pfam" id="PF13365">
    <property type="entry name" value="Trypsin_2"/>
    <property type="match status" value="1"/>
</dbReference>
<dbReference type="GO" id="GO:0006508">
    <property type="term" value="P:proteolysis"/>
    <property type="evidence" value="ECO:0007669"/>
    <property type="project" value="UniProtKB-KW"/>
</dbReference>
<feature type="compositionally biased region" description="Acidic residues" evidence="5">
    <location>
        <begin position="57"/>
        <end position="75"/>
    </location>
</feature>
<dbReference type="Proteomes" id="UP000243650">
    <property type="component" value="Unassembled WGS sequence"/>
</dbReference>
<evidence type="ECO:0000256" key="3">
    <source>
        <dbReference type="ARBA" id="ARBA00022801"/>
    </source>
</evidence>
<dbReference type="RefSeq" id="WP_105960350.1">
    <property type="nucleotide sequence ID" value="NZ_PVNS01000018.1"/>
</dbReference>
<dbReference type="PANTHER" id="PTHR22939:SF129">
    <property type="entry name" value="SERINE PROTEASE HTRA2, MITOCHONDRIAL"/>
    <property type="match status" value="1"/>
</dbReference>
<gene>
    <name evidence="8" type="ORF">C6I21_15285</name>
</gene>
<dbReference type="InterPro" id="IPR036034">
    <property type="entry name" value="PDZ_sf"/>
</dbReference>
<proteinExistence type="inferred from homology"/>
<dbReference type="InterPro" id="IPR001940">
    <property type="entry name" value="Peptidase_S1C"/>
</dbReference>
<evidence type="ECO:0000256" key="6">
    <source>
        <dbReference type="SAM" id="Phobius"/>
    </source>
</evidence>
<evidence type="ECO:0000313" key="8">
    <source>
        <dbReference type="EMBL" id="PRO64370.1"/>
    </source>
</evidence>
<keyword evidence="6" id="KW-0472">Membrane</keyword>
<keyword evidence="9" id="KW-1185">Reference proteome</keyword>
<feature type="domain" description="PDZ" evidence="7">
    <location>
        <begin position="347"/>
        <end position="380"/>
    </location>
</feature>
<comment type="similarity">
    <text evidence="1">Belongs to the peptidase S1C family.</text>
</comment>